<protein>
    <submittedName>
        <fullName evidence="2">Uncharacterized protein</fullName>
    </submittedName>
</protein>
<gene>
    <name evidence="2" type="ORF">Ciccas_001026</name>
</gene>
<dbReference type="EMBL" id="JBJKFK010000063">
    <property type="protein sequence ID" value="KAL3320290.1"/>
    <property type="molecule type" value="Genomic_DNA"/>
</dbReference>
<name>A0ABD2QL75_9PLAT</name>
<accession>A0ABD2QL75</accession>
<evidence type="ECO:0000256" key="1">
    <source>
        <dbReference type="SAM" id="MobiDB-lite"/>
    </source>
</evidence>
<organism evidence="2 3">
    <name type="scientific">Cichlidogyrus casuarinus</name>
    <dbReference type="NCBI Taxonomy" id="1844966"/>
    <lineage>
        <taxon>Eukaryota</taxon>
        <taxon>Metazoa</taxon>
        <taxon>Spiralia</taxon>
        <taxon>Lophotrochozoa</taxon>
        <taxon>Platyhelminthes</taxon>
        <taxon>Monogenea</taxon>
        <taxon>Monopisthocotylea</taxon>
        <taxon>Dactylogyridea</taxon>
        <taxon>Ancyrocephalidae</taxon>
        <taxon>Cichlidogyrus</taxon>
    </lineage>
</organism>
<feature type="compositionally biased region" description="Polar residues" evidence="1">
    <location>
        <begin position="76"/>
        <end position="90"/>
    </location>
</feature>
<dbReference type="Proteomes" id="UP001626550">
    <property type="component" value="Unassembled WGS sequence"/>
</dbReference>
<reference evidence="2 3" key="1">
    <citation type="submission" date="2024-11" db="EMBL/GenBank/DDBJ databases">
        <title>Adaptive evolution of stress response genes in parasites aligns with host niche diversity.</title>
        <authorList>
            <person name="Hahn C."/>
            <person name="Resl P."/>
        </authorList>
    </citation>
    <scope>NUCLEOTIDE SEQUENCE [LARGE SCALE GENOMIC DNA]</scope>
    <source>
        <strain evidence="2">EGGRZ-B1_66</strain>
        <tissue evidence="2">Body</tissue>
    </source>
</reference>
<proteinExistence type="predicted"/>
<feature type="region of interest" description="Disordered" evidence="1">
    <location>
        <begin position="76"/>
        <end position="101"/>
    </location>
</feature>
<sequence length="101" mass="10726">MQWHAHQDDDADLAVIDRVNQRLALTNMLQKTLLNAVSSGTSHSSSVVSNASTAGSRYQDVATALLASLSTSQQSNFALSTPGSDTTAPENPSLFVSLIHR</sequence>
<evidence type="ECO:0000313" key="2">
    <source>
        <dbReference type="EMBL" id="KAL3320290.1"/>
    </source>
</evidence>
<dbReference type="AlphaFoldDB" id="A0ABD2QL75"/>
<evidence type="ECO:0000313" key="3">
    <source>
        <dbReference type="Proteomes" id="UP001626550"/>
    </source>
</evidence>
<comment type="caution">
    <text evidence="2">The sequence shown here is derived from an EMBL/GenBank/DDBJ whole genome shotgun (WGS) entry which is preliminary data.</text>
</comment>
<keyword evidence="3" id="KW-1185">Reference proteome</keyword>